<sequence>MSYNNNNNNNNNNYLITTTILMITITVYHLLNIIPIAFSIDEDTELDYKCGSSDKNFTDSYKESRALVVTDVIVNTGSNEGFKKAWARDGEEWAYGQALCRGDVSPDGVCSKCVKHAHRYYSLSQ</sequence>
<organism evidence="5 6">
    <name type="scientific">Castilleja foliolosa</name>
    <dbReference type="NCBI Taxonomy" id="1961234"/>
    <lineage>
        <taxon>Eukaryota</taxon>
        <taxon>Viridiplantae</taxon>
        <taxon>Streptophyta</taxon>
        <taxon>Embryophyta</taxon>
        <taxon>Tracheophyta</taxon>
        <taxon>Spermatophyta</taxon>
        <taxon>Magnoliopsida</taxon>
        <taxon>eudicotyledons</taxon>
        <taxon>Gunneridae</taxon>
        <taxon>Pentapetalae</taxon>
        <taxon>asterids</taxon>
        <taxon>lamiids</taxon>
        <taxon>Lamiales</taxon>
        <taxon>Orobanchaceae</taxon>
        <taxon>Pedicularideae</taxon>
        <taxon>Castillejinae</taxon>
        <taxon>Castilleja</taxon>
    </lineage>
</organism>
<feature type="domain" description="Gnk2-homologous" evidence="4">
    <location>
        <begin position="43"/>
        <end position="125"/>
    </location>
</feature>
<proteinExistence type="predicted"/>
<evidence type="ECO:0000256" key="2">
    <source>
        <dbReference type="ARBA" id="ARBA00022737"/>
    </source>
</evidence>
<dbReference type="PROSITE" id="PS51473">
    <property type="entry name" value="GNK2"/>
    <property type="match status" value="1"/>
</dbReference>
<feature type="transmembrane region" description="Helical" evidence="3">
    <location>
        <begin position="12"/>
        <end position="31"/>
    </location>
</feature>
<name>A0ABD3BD38_9LAMI</name>
<dbReference type="Proteomes" id="UP001632038">
    <property type="component" value="Unassembled WGS sequence"/>
</dbReference>
<dbReference type="InterPro" id="IPR038408">
    <property type="entry name" value="GNK2_sf"/>
</dbReference>
<dbReference type="CDD" id="cd23509">
    <property type="entry name" value="Gnk2-like"/>
    <property type="match status" value="1"/>
</dbReference>
<evidence type="ECO:0000256" key="1">
    <source>
        <dbReference type="ARBA" id="ARBA00022729"/>
    </source>
</evidence>
<protein>
    <recommendedName>
        <fullName evidence="4">Gnk2-homologous domain-containing protein</fullName>
    </recommendedName>
</protein>
<evidence type="ECO:0000259" key="4">
    <source>
        <dbReference type="PROSITE" id="PS51473"/>
    </source>
</evidence>
<keyword evidence="2" id="KW-0677">Repeat</keyword>
<reference evidence="6" key="1">
    <citation type="journal article" date="2024" name="IScience">
        <title>Strigolactones Initiate the Formation of Haustorium-like Structures in Castilleja.</title>
        <authorList>
            <person name="Buerger M."/>
            <person name="Peterson D."/>
            <person name="Chory J."/>
        </authorList>
    </citation>
    <scope>NUCLEOTIDE SEQUENCE [LARGE SCALE GENOMIC DNA]</scope>
</reference>
<dbReference type="Pfam" id="PF01657">
    <property type="entry name" value="Stress-antifung"/>
    <property type="match status" value="1"/>
</dbReference>
<keyword evidence="3" id="KW-1133">Transmembrane helix</keyword>
<keyword evidence="3" id="KW-0812">Transmembrane</keyword>
<evidence type="ECO:0000313" key="5">
    <source>
        <dbReference type="EMBL" id="KAL3615222.1"/>
    </source>
</evidence>
<dbReference type="Gene3D" id="3.30.430.20">
    <property type="entry name" value="Gnk2 domain, C-X8-C-X2-C motif"/>
    <property type="match status" value="1"/>
</dbReference>
<dbReference type="InterPro" id="IPR002902">
    <property type="entry name" value="GNK2"/>
</dbReference>
<gene>
    <name evidence="5" type="ORF">CASFOL_040883</name>
</gene>
<keyword evidence="3" id="KW-0472">Membrane</keyword>
<keyword evidence="6" id="KW-1185">Reference proteome</keyword>
<keyword evidence="1" id="KW-0732">Signal</keyword>
<evidence type="ECO:0000313" key="6">
    <source>
        <dbReference type="Proteomes" id="UP001632038"/>
    </source>
</evidence>
<dbReference type="AlphaFoldDB" id="A0ABD3BD38"/>
<comment type="caution">
    <text evidence="5">The sequence shown here is derived from an EMBL/GenBank/DDBJ whole genome shotgun (WGS) entry which is preliminary data.</text>
</comment>
<evidence type="ECO:0000256" key="3">
    <source>
        <dbReference type="SAM" id="Phobius"/>
    </source>
</evidence>
<accession>A0ABD3BD38</accession>
<dbReference type="EMBL" id="JAVIJP010000100">
    <property type="protein sequence ID" value="KAL3615222.1"/>
    <property type="molecule type" value="Genomic_DNA"/>
</dbReference>